<comment type="caution">
    <text evidence="2">The sequence shown here is derived from an EMBL/GenBank/DDBJ whole genome shotgun (WGS) entry which is preliminary data.</text>
</comment>
<feature type="chain" id="PRO_5041316946" description="Lipoprotein" evidence="1">
    <location>
        <begin position="27"/>
        <end position="114"/>
    </location>
</feature>
<name>A0AA37F785_9ACTN</name>
<keyword evidence="1" id="KW-0732">Signal</keyword>
<evidence type="ECO:0008006" key="4">
    <source>
        <dbReference type="Google" id="ProtNLM"/>
    </source>
</evidence>
<dbReference type="PROSITE" id="PS51257">
    <property type="entry name" value="PROKAR_LIPOPROTEIN"/>
    <property type="match status" value="1"/>
</dbReference>
<accession>A0AA37F785</accession>
<protein>
    <recommendedName>
        <fullName evidence="4">Lipoprotein</fullName>
    </recommendedName>
</protein>
<sequence length="114" mass="11668">MRNRTRKSSSVIQVTGLATLSALVLAACTVEETVVSDCVETASRAPDGSYRVVDDRYCEGGSHHGYSHYYGGSSAGGRVHSGTTVRPGNVTITTRSGTVISRGGFGGRGTGGAG</sequence>
<gene>
    <name evidence="2" type="ORF">GCM10010126_57520</name>
</gene>
<evidence type="ECO:0000313" key="3">
    <source>
        <dbReference type="Proteomes" id="UP000627984"/>
    </source>
</evidence>
<organism evidence="2 3">
    <name type="scientific">Planomonospora parontospora</name>
    <dbReference type="NCBI Taxonomy" id="58119"/>
    <lineage>
        <taxon>Bacteria</taxon>
        <taxon>Bacillati</taxon>
        <taxon>Actinomycetota</taxon>
        <taxon>Actinomycetes</taxon>
        <taxon>Streptosporangiales</taxon>
        <taxon>Streptosporangiaceae</taxon>
        <taxon>Planomonospora</taxon>
    </lineage>
</organism>
<reference evidence="2" key="1">
    <citation type="journal article" date="2014" name="Int. J. Syst. Evol. Microbiol.">
        <title>Complete genome sequence of Corynebacterium casei LMG S-19264T (=DSM 44701T), isolated from a smear-ripened cheese.</title>
        <authorList>
            <consortium name="US DOE Joint Genome Institute (JGI-PGF)"/>
            <person name="Walter F."/>
            <person name="Albersmeier A."/>
            <person name="Kalinowski J."/>
            <person name="Ruckert C."/>
        </authorList>
    </citation>
    <scope>NUCLEOTIDE SEQUENCE</scope>
    <source>
        <strain evidence="2">JCM 3093</strain>
    </source>
</reference>
<proteinExistence type="predicted"/>
<dbReference type="EMBL" id="BMQD01000023">
    <property type="protein sequence ID" value="GGK90579.1"/>
    <property type="molecule type" value="Genomic_DNA"/>
</dbReference>
<dbReference type="RefSeq" id="WP_191897551.1">
    <property type="nucleotide sequence ID" value="NZ_BMQD01000023.1"/>
</dbReference>
<feature type="signal peptide" evidence="1">
    <location>
        <begin position="1"/>
        <end position="26"/>
    </location>
</feature>
<dbReference type="Proteomes" id="UP000627984">
    <property type="component" value="Unassembled WGS sequence"/>
</dbReference>
<reference evidence="2" key="2">
    <citation type="submission" date="2022-09" db="EMBL/GenBank/DDBJ databases">
        <authorList>
            <person name="Sun Q."/>
            <person name="Ohkuma M."/>
        </authorList>
    </citation>
    <scope>NUCLEOTIDE SEQUENCE</scope>
    <source>
        <strain evidence="2">JCM 3093</strain>
    </source>
</reference>
<evidence type="ECO:0000313" key="2">
    <source>
        <dbReference type="EMBL" id="GGK90579.1"/>
    </source>
</evidence>
<evidence type="ECO:0000256" key="1">
    <source>
        <dbReference type="SAM" id="SignalP"/>
    </source>
</evidence>
<dbReference type="AlphaFoldDB" id="A0AA37F785"/>